<name>A0A0F9VEP0_9ZZZZ</name>
<comment type="caution">
    <text evidence="1">The sequence shown here is derived from an EMBL/GenBank/DDBJ whole genome shotgun (WGS) entry which is preliminary data.</text>
</comment>
<gene>
    <name evidence="1" type="ORF">LCGC14_0095480</name>
</gene>
<organism evidence="1">
    <name type="scientific">marine sediment metagenome</name>
    <dbReference type="NCBI Taxonomy" id="412755"/>
    <lineage>
        <taxon>unclassified sequences</taxon>
        <taxon>metagenomes</taxon>
        <taxon>ecological metagenomes</taxon>
    </lineage>
</organism>
<sequence>MRNRRTRAFSLTEMLIVLAVMGVLVSMIVPTAIRMPAIARRAHCLANLHYLGQAYTAFCSNSVGRPNLGPYAWSESLWPYLGENRQSLHCPEDDFPHHGMPDMRLDVSYFGLGSDHMPNSRVLFGRYPYWDEGACDPPGPGVWKLNDEDYQTFTTNPDGMDATALLPQYTPGKNPKSYWLVIEEGLQAEEAASDYDYDDLVVHVTELDNNRFSMTFEKQWYYANYALFDSDGEQIGDPNAETLGVPGNSGPFEFSFASMLSYGMNWRVAKIPRGVRKIVLLDYDTEGVHVGGTLATKDDWAERAPTRHLGDLNVLFGDGGTATFAPDEIDPGDAGSENDLKYWDPMGG</sequence>
<dbReference type="EMBL" id="LAZR01000026">
    <property type="protein sequence ID" value="KKO03621.1"/>
    <property type="molecule type" value="Genomic_DNA"/>
</dbReference>
<proteinExistence type="predicted"/>
<reference evidence="1" key="1">
    <citation type="journal article" date="2015" name="Nature">
        <title>Complex archaea that bridge the gap between prokaryotes and eukaryotes.</title>
        <authorList>
            <person name="Spang A."/>
            <person name="Saw J.H."/>
            <person name="Jorgensen S.L."/>
            <person name="Zaremba-Niedzwiedzka K."/>
            <person name="Martijn J."/>
            <person name="Lind A.E."/>
            <person name="van Eijk R."/>
            <person name="Schleper C."/>
            <person name="Guy L."/>
            <person name="Ettema T.J."/>
        </authorList>
    </citation>
    <scope>NUCLEOTIDE SEQUENCE</scope>
</reference>
<dbReference type="Pfam" id="PF07963">
    <property type="entry name" value="N_methyl"/>
    <property type="match status" value="1"/>
</dbReference>
<dbReference type="InterPro" id="IPR045584">
    <property type="entry name" value="Pilin-like"/>
</dbReference>
<dbReference type="PANTHER" id="PTHR30093">
    <property type="entry name" value="GENERAL SECRETION PATHWAY PROTEIN G"/>
    <property type="match status" value="1"/>
</dbReference>
<protein>
    <recommendedName>
        <fullName evidence="2">Type II secretion system protein GspG C-terminal domain-containing protein</fullName>
    </recommendedName>
</protein>
<dbReference type="NCBIfam" id="TIGR02532">
    <property type="entry name" value="IV_pilin_GFxxxE"/>
    <property type="match status" value="1"/>
</dbReference>
<dbReference type="Gene3D" id="3.30.700.10">
    <property type="entry name" value="Glycoprotein, Type 4 Pilin"/>
    <property type="match status" value="1"/>
</dbReference>
<dbReference type="SUPFAM" id="SSF54523">
    <property type="entry name" value="Pili subunits"/>
    <property type="match status" value="1"/>
</dbReference>
<accession>A0A0F9VEP0</accession>
<dbReference type="AlphaFoldDB" id="A0A0F9VEP0"/>
<evidence type="ECO:0008006" key="2">
    <source>
        <dbReference type="Google" id="ProtNLM"/>
    </source>
</evidence>
<dbReference type="PANTHER" id="PTHR30093:SF2">
    <property type="entry name" value="TYPE II SECRETION SYSTEM PROTEIN H"/>
    <property type="match status" value="1"/>
</dbReference>
<evidence type="ECO:0000313" key="1">
    <source>
        <dbReference type="EMBL" id="KKO03621.1"/>
    </source>
</evidence>
<dbReference type="InterPro" id="IPR012902">
    <property type="entry name" value="N_methyl_site"/>
</dbReference>